<evidence type="ECO:0000256" key="1">
    <source>
        <dbReference type="SAM" id="SignalP"/>
    </source>
</evidence>
<reference evidence="2 3" key="1">
    <citation type="submission" date="2018-02" db="EMBL/GenBank/DDBJ databases">
        <title>Draft genome sequences of Elsinoe sp., causing black scab on jojoba.</title>
        <authorList>
            <person name="Stodart B."/>
            <person name="Jeffress S."/>
            <person name="Ash G."/>
            <person name="Arun Chinnappa K."/>
        </authorList>
    </citation>
    <scope>NUCLEOTIDE SEQUENCE [LARGE SCALE GENOMIC DNA]</scope>
    <source>
        <strain evidence="2 3">Hillstone_2</strain>
    </source>
</reference>
<name>A0A4U7AT13_9PEZI</name>
<dbReference type="AlphaFoldDB" id="A0A4U7AT13"/>
<organism evidence="2 3">
    <name type="scientific">Elsinoe australis</name>
    <dbReference type="NCBI Taxonomy" id="40998"/>
    <lineage>
        <taxon>Eukaryota</taxon>
        <taxon>Fungi</taxon>
        <taxon>Dikarya</taxon>
        <taxon>Ascomycota</taxon>
        <taxon>Pezizomycotina</taxon>
        <taxon>Dothideomycetes</taxon>
        <taxon>Dothideomycetidae</taxon>
        <taxon>Myriangiales</taxon>
        <taxon>Elsinoaceae</taxon>
        <taxon>Elsinoe</taxon>
    </lineage>
</organism>
<keyword evidence="1" id="KW-0732">Signal</keyword>
<feature type="signal peptide" evidence="1">
    <location>
        <begin position="1"/>
        <end position="17"/>
    </location>
</feature>
<feature type="chain" id="PRO_5020826090" evidence="1">
    <location>
        <begin position="18"/>
        <end position="214"/>
    </location>
</feature>
<dbReference type="EMBL" id="PTQR01000098">
    <property type="protein sequence ID" value="TKX20215.1"/>
    <property type="molecule type" value="Genomic_DNA"/>
</dbReference>
<evidence type="ECO:0000313" key="2">
    <source>
        <dbReference type="EMBL" id="TKX20215.1"/>
    </source>
</evidence>
<sequence length="214" mass="23558">MLFPIIFMTALAASAIASSHPAQEHGSAVDYVSELTDDGVLELDYNDDHSYDDDGGDWDNDGEEISRLFARSSADMEDQYEDDHSGNLYEDDDDDWIAESEPVFNSAERMRTSWAPDEEDDDIHELLRRDEGYDDSSFGYLDDVETNDEEYDDEVIPVFNWAALAGSTDAWTDSSSAAKVTPLPTPAPSASPALKIFSSPTVGATAGNRPATYM</sequence>
<evidence type="ECO:0000313" key="3">
    <source>
        <dbReference type="Proteomes" id="UP000308133"/>
    </source>
</evidence>
<proteinExistence type="predicted"/>
<gene>
    <name evidence="2" type="ORF">C1H76_7604</name>
</gene>
<comment type="caution">
    <text evidence="2">The sequence shown here is derived from an EMBL/GenBank/DDBJ whole genome shotgun (WGS) entry which is preliminary data.</text>
</comment>
<accession>A0A4U7AT13</accession>
<dbReference type="Proteomes" id="UP000308133">
    <property type="component" value="Unassembled WGS sequence"/>
</dbReference>
<protein>
    <submittedName>
        <fullName evidence="2">Uncharacterized protein</fullName>
    </submittedName>
</protein>